<evidence type="ECO:0000313" key="2">
    <source>
        <dbReference type="EMBL" id="ATQ43449.1"/>
    </source>
</evidence>
<dbReference type="OrthoDB" id="5358891at2"/>
<dbReference type="SUPFAM" id="SSF55729">
    <property type="entry name" value="Acyl-CoA N-acyltransferases (Nat)"/>
    <property type="match status" value="1"/>
</dbReference>
<dbReference type="InterPro" id="IPR020036">
    <property type="entry name" value="PseH"/>
</dbReference>
<dbReference type="EMBL" id="CP024201">
    <property type="protein sequence ID" value="ATQ43449.1"/>
    <property type="molecule type" value="Genomic_DNA"/>
</dbReference>
<feature type="domain" description="N-acetyltransferase" evidence="1">
    <location>
        <begin position="2"/>
        <end position="162"/>
    </location>
</feature>
<dbReference type="RefSeq" id="WP_099622700.1">
    <property type="nucleotide sequence ID" value="NZ_CP024201.1"/>
</dbReference>
<evidence type="ECO:0000313" key="3">
    <source>
        <dbReference type="Proteomes" id="UP000228945"/>
    </source>
</evidence>
<dbReference type="PANTHER" id="PTHR43415">
    <property type="entry name" value="SPERMIDINE N(1)-ACETYLTRANSFERASE"/>
    <property type="match status" value="1"/>
</dbReference>
<dbReference type="InterPro" id="IPR000182">
    <property type="entry name" value="GNAT_dom"/>
</dbReference>
<dbReference type="Pfam" id="PF13302">
    <property type="entry name" value="Acetyltransf_3"/>
    <property type="match status" value="1"/>
</dbReference>
<dbReference type="NCBIfam" id="TIGR03585">
    <property type="entry name" value="PseH"/>
    <property type="match status" value="1"/>
</dbReference>
<keyword evidence="2" id="KW-0808">Transferase</keyword>
<protein>
    <submittedName>
        <fullName evidence="2">UDP-4-amino-4, 6-dideoxy-N-acetyl-beta-L-altrosamine N-acetyltransferase</fullName>
    </submittedName>
</protein>
<keyword evidence="3" id="KW-1185">Reference proteome</keyword>
<dbReference type="KEGG" id="cmb:CSW64_14030"/>
<name>A0A2D2AZL1_9CAUL</name>
<accession>A0A2D2AZL1</accession>
<dbReference type="Gene3D" id="3.40.630.30">
    <property type="match status" value="1"/>
</dbReference>
<dbReference type="Proteomes" id="UP000228945">
    <property type="component" value="Chromosome"/>
</dbReference>
<dbReference type="PROSITE" id="PS51186">
    <property type="entry name" value="GNAT"/>
    <property type="match status" value="1"/>
</dbReference>
<reference evidence="2 3" key="1">
    <citation type="submission" date="2017-10" db="EMBL/GenBank/DDBJ databases">
        <title>Genome sequence of Caulobacter mirabilis FWC38.</title>
        <authorList>
            <person name="Fiebig A."/>
            <person name="Crosson S."/>
        </authorList>
    </citation>
    <scope>NUCLEOTIDE SEQUENCE [LARGE SCALE GENOMIC DNA]</scope>
    <source>
        <strain evidence="2 3">FWC 38</strain>
    </source>
</reference>
<dbReference type="GO" id="GO:0016747">
    <property type="term" value="F:acyltransferase activity, transferring groups other than amino-acyl groups"/>
    <property type="evidence" value="ECO:0007669"/>
    <property type="project" value="InterPro"/>
</dbReference>
<organism evidence="2 3">
    <name type="scientific">Caulobacter mirabilis</name>
    <dbReference type="NCBI Taxonomy" id="69666"/>
    <lineage>
        <taxon>Bacteria</taxon>
        <taxon>Pseudomonadati</taxon>
        <taxon>Pseudomonadota</taxon>
        <taxon>Alphaproteobacteria</taxon>
        <taxon>Caulobacterales</taxon>
        <taxon>Caulobacteraceae</taxon>
        <taxon>Caulobacter</taxon>
    </lineage>
</organism>
<dbReference type="AlphaFoldDB" id="A0A2D2AZL1"/>
<sequence length="184" mass="20514">MIELRDLLPEDEERLFLWRSEPEVARWMSDAEVSDREAHRAWFDQLASDPDMRGWMIQRGGRPSGLLTLTGLTGHHRRAGWNWFVGDSDARGRGVGRAAQVLGLDRAFGDLKLHKVWAEVMADNDAALKVMTGAGFQREGYLRGHVLKDAAPRDVVMLGILSEEWAELAPTARRGLSQAGLIAA</sequence>
<proteinExistence type="predicted"/>
<evidence type="ECO:0000259" key="1">
    <source>
        <dbReference type="PROSITE" id="PS51186"/>
    </source>
</evidence>
<dbReference type="InterPro" id="IPR016181">
    <property type="entry name" value="Acyl_CoA_acyltransferase"/>
</dbReference>
<dbReference type="PANTHER" id="PTHR43415:SF3">
    <property type="entry name" value="GNAT-FAMILY ACETYLTRANSFERASE"/>
    <property type="match status" value="1"/>
</dbReference>
<gene>
    <name evidence="2" type="primary">pseH</name>
    <name evidence="2" type="ORF">CSW64_14030</name>
</gene>